<dbReference type="OrthoDB" id="1741311at2759"/>
<proteinExistence type="inferred from homology"/>
<comment type="catalytic activity">
    <reaction evidence="5">
        <text>alpha-D-glucose 1-phosphate + UTP + H(+) = UDP-alpha-D-glucose + diphosphate</text>
        <dbReference type="Rhea" id="RHEA:19889"/>
        <dbReference type="ChEBI" id="CHEBI:15378"/>
        <dbReference type="ChEBI" id="CHEBI:33019"/>
        <dbReference type="ChEBI" id="CHEBI:46398"/>
        <dbReference type="ChEBI" id="CHEBI:58601"/>
        <dbReference type="ChEBI" id="CHEBI:58885"/>
        <dbReference type="EC" id="2.7.7.9"/>
    </reaction>
</comment>
<dbReference type="Pfam" id="PF01704">
    <property type="entry name" value="UDPGP"/>
    <property type="match status" value="1"/>
</dbReference>
<dbReference type="InterPro" id="IPR029044">
    <property type="entry name" value="Nucleotide-diphossugar_trans"/>
</dbReference>
<dbReference type="Proteomes" id="UP000245207">
    <property type="component" value="Unassembled WGS sequence"/>
</dbReference>
<evidence type="ECO:0000256" key="4">
    <source>
        <dbReference type="ARBA" id="ARBA00022695"/>
    </source>
</evidence>
<evidence type="ECO:0000256" key="5">
    <source>
        <dbReference type="ARBA" id="ARBA00048128"/>
    </source>
</evidence>
<gene>
    <name evidence="6" type="ORF">CTI12_AA424740</name>
</gene>
<name>A0A2U1M3F4_ARTAN</name>
<evidence type="ECO:0000313" key="6">
    <source>
        <dbReference type="EMBL" id="PWA55740.1"/>
    </source>
</evidence>
<dbReference type="InterPro" id="IPR002618">
    <property type="entry name" value="UDPGP_fam"/>
</dbReference>
<evidence type="ECO:0000313" key="7">
    <source>
        <dbReference type="Proteomes" id="UP000245207"/>
    </source>
</evidence>
<dbReference type="GO" id="GO:0006011">
    <property type="term" value="P:UDP-alpha-D-glucose metabolic process"/>
    <property type="evidence" value="ECO:0007669"/>
    <property type="project" value="InterPro"/>
</dbReference>
<sequence>MSDFSWVNLNAIKRLVQADALKMEIIPNPKEVNGVKVLQLETAAGEACQIAGIHPENCRLLRTDTCNEYKIHAAKKSVNEKCRKLSKRVAFYAVDCRDSCGEIFVDLQKYSYAQVIISANYFSYDVHTLR</sequence>
<comment type="caution">
    <text evidence="6">The sequence shown here is derived from an EMBL/GenBank/DDBJ whole genome shotgun (WGS) entry which is preliminary data.</text>
</comment>
<evidence type="ECO:0000256" key="3">
    <source>
        <dbReference type="ARBA" id="ARBA00022679"/>
    </source>
</evidence>
<dbReference type="AlphaFoldDB" id="A0A2U1M3F4"/>
<dbReference type="InterPro" id="IPR016267">
    <property type="entry name" value="UDPGP_trans"/>
</dbReference>
<keyword evidence="3" id="KW-0808">Transferase</keyword>
<dbReference type="GO" id="GO:0003983">
    <property type="term" value="F:UTP:glucose-1-phosphate uridylyltransferase activity"/>
    <property type="evidence" value="ECO:0007669"/>
    <property type="project" value="UniProtKB-EC"/>
</dbReference>
<dbReference type="Gene3D" id="3.90.550.10">
    <property type="entry name" value="Spore Coat Polysaccharide Biosynthesis Protein SpsA, Chain A"/>
    <property type="match status" value="1"/>
</dbReference>
<keyword evidence="7" id="KW-1185">Reference proteome</keyword>
<evidence type="ECO:0000256" key="1">
    <source>
        <dbReference type="ARBA" id="ARBA00010401"/>
    </source>
</evidence>
<dbReference type="STRING" id="35608.A0A2U1M3F4"/>
<keyword evidence="4" id="KW-0548">Nucleotidyltransferase</keyword>
<accession>A0A2U1M3F4</accession>
<comment type="similarity">
    <text evidence="1">Belongs to the UDPGP type 1 family.</text>
</comment>
<reference evidence="6 7" key="1">
    <citation type="journal article" date="2018" name="Mol. Plant">
        <title>The genome of Artemisia annua provides insight into the evolution of Asteraceae family and artemisinin biosynthesis.</title>
        <authorList>
            <person name="Shen Q."/>
            <person name="Zhang L."/>
            <person name="Liao Z."/>
            <person name="Wang S."/>
            <person name="Yan T."/>
            <person name="Shi P."/>
            <person name="Liu M."/>
            <person name="Fu X."/>
            <person name="Pan Q."/>
            <person name="Wang Y."/>
            <person name="Lv Z."/>
            <person name="Lu X."/>
            <person name="Zhang F."/>
            <person name="Jiang W."/>
            <person name="Ma Y."/>
            <person name="Chen M."/>
            <person name="Hao X."/>
            <person name="Li L."/>
            <person name="Tang Y."/>
            <person name="Lv G."/>
            <person name="Zhou Y."/>
            <person name="Sun X."/>
            <person name="Brodelius P.E."/>
            <person name="Rose J.K.C."/>
            <person name="Tang K."/>
        </authorList>
    </citation>
    <scope>NUCLEOTIDE SEQUENCE [LARGE SCALE GENOMIC DNA]</scope>
    <source>
        <strain evidence="7">cv. Huhao1</strain>
        <tissue evidence="6">Leaf</tissue>
    </source>
</reference>
<dbReference type="EMBL" id="PKPP01006676">
    <property type="protein sequence ID" value="PWA55740.1"/>
    <property type="molecule type" value="Genomic_DNA"/>
</dbReference>
<dbReference type="EC" id="2.7.7.9" evidence="2"/>
<dbReference type="PANTHER" id="PTHR43511">
    <property type="match status" value="1"/>
</dbReference>
<protein>
    <recommendedName>
        <fullName evidence="2">UTP--glucose-1-phosphate uridylyltransferase</fullName>
        <ecNumber evidence="2">2.7.7.9</ecNumber>
    </recommendedName>
</protein>
<evidence type="ECO:0000256" key="2">
    <source>
        <dbReference type="ARBA" id="ARBA00012415"/>
    </source>
</evidence>
<organism evidence="6 7">
    <name type="scientific">Artemisia annua</name>
    <name type="common">Sweet wormwood</name>
    <dbReference type="NCBI Taxonomy" id="35608"/>
    <lineage>
        <taxon>Eukaryota</taxon>
        <taxon>Viridiplantae</taxon>
        <taxon>Streptophyta</taxon>
        <taxon>Embryophyta</taxon>
        <taxon>Tracheophyta</taxon>
        <taxon>Spermatophyta</taxon>
        <taxon>Magnoliopsida</taxon>
        <taxon>eudicotyledons</taxon>
        <taxon>Gunneridae</taxon>
        <taxon>Pentapetalae</taxon>
        <taxon>asterids</taxon>
        <taxon>campanulids</taxon>
        <taxon>Asterales</taxon>
        <taxon>Asteraceae</taxon>
        <taxon>Asteroideae</taxon>
        <taxon>Anthemideae</taxon>
        <taxon>Artemisiinae</taxon>
        <taxon>Artemisia</taxon>
    </lineage>
</organism>